<dbReference type="AlphaFoldDB" id="A0A1G9JV73"/>
<dbReference type="PANTHER" id="PTHR41282">
    <property type="entry name" value="CONSERVED TRANSMEMBRANE PROTEIN-RELATED"/>
    <property type="match status" value="1"/>
</dbReference>
<feature type="transmembrane region" description="Helical" evidence="1">
    <location>
        <begin position="191"/>
        <end position="213"/>
    </location>
</feature>
<sequence length="290" mass="31019">MANPIFGRGEGFVKHSAPQGYAPPRPQGYPQQQGFGYQQQGYGSAQQAYAQQGYDPYATQQQYQAPAGPVMTYDDVIAKTGVSLGGVFLIAAATFMLLPMELLMPAWIVSAIAGLITVFVVAGRRVISPLALGIYVLFEGVFIGAISKFFEFMWPGIVVSAVLATFVTAGVTLAVMKFANIRVGTKFRQGVTIATIAFAGVVLVNFVLALFGVDTGLREIGGGAGMLAIGVSAIAIVLAVLNLVMDFDSVRRGVEARVPATESWRAALGITVTMVWLYVEILRILSYFRD</sequence>
<organism evidence="2 3">
    <name type="scientific">Tessaracoccus oleiagri</name>
    <dbReference type="NCBI Taxonomy" id="686624"/>
    <lineage>
        <taxon>Bacteria</taxon>
        <taxon>Bacillati</taxon>
        <taxon>Actinomycetota</taxon>
        <taxon>Actinomycetes</taxon>
        <taxon>Propionibacteriales</taxon>
        <taxon>Propionibacteriaceae</taxon>
        <taxon>Tessaracoccus</taxon>
    </lineage>
</organism>
<feature type="transmembrane region" description="Helical" evidence="1">
    <location>
        <begin position="156"/>
        <end position="179"/>
    </location>
</feature>
<dbReference type="PANTHER" id="PTHR41282:SF1">
    <property type="entry name" value="CONSERVED TRANSMEMBRANE PROTEIN-RELATED"/>
    <property type="match status" value="1"/>
</dbReference>
<dbReference type="InterPro" id="IPR010539">
    <property type="entry name" value="BaxI_1-like"/>
</dbReference>
<evidence type="ECO:0000313" key="3">
    <source>
        <dbReference type="Proteomes" id="UP000199475"/>
    </source>
</evidence>
<keyword evidence="3" id="KW-1185">Reference proteome</keyword>
<gene>
    <name evidence="2" type="ORF">SAMN04488242_1487</name>
</gene>
<keyword evidence="1" id="KW-0472">Membrane</keyword>
<protein>
    <submittedName>
        <fullName evidence="2">Uncharacterized membrane protein, YccA/Bax inhibitor family</fullName>
    </submittedName>
</protein>
<proteinExistence type="predicted"/>
<keyword evidence="1" id="KW-0812">Transmembrane</keyword>
<feature type="transmembrane region" description="Helical" evidence="1">
    <location>
        <begin position="76"/>
        <end position="98"/>
    </location>
</feature>
<dbReference type="OrthoDB" id="116480at2"/>
<feature type="transmembrane region" description="Helical" evidence="1">
    <location>
        <begin position="225"/>
        <end position="245"/>
    </location>
</feature>
<feature type="transmembrane region" description="Helical" evidence="1">
    <location>
        <begin position="104"/>
        <end position="123"/>
    </location>
</feature>
<feature type="transmembrane region" description="Helical" evidence="1">
    <location>
        <begin position="266"/>
        <end position="288"/>
    </location>
</feature>
<dbReference type="Pfam" id="PF12811">
    <property type="entry name" value="BaxI_1"/>
    <property type="match status" value="1"/>
</dbReference>
<dbReference type="Proteomes" id="UP000199475">
    <property type="component" value="Unassembled WGS sequence"/>
</dbReference>
<keyword evidence="1" id="KW-1133">Transmembrane helix</keyword>
<name>A0A1G9JV73_9ACTN</name>
<reference evidence="2 3" key="1">
    <citation type="submission" date="2016-10" db="EMBL/GenBank/DDBJ databases">
        <authorList>
            <person name="de Groot N.N."/>
        </authorList>
    </citation>
    <scope>NUCLEOTIDE SEQUENCE [LARGE SCALE GENOMIC DNA]</scope>
    <source>
        <strain evidence="2 3">CGMCC 1.9159</strain>
    </source>
</reference>
<feature type="transmembrane region" description="Helical" evidence="1">
    <location>
        <begin position="130"/>
        <end position="150"/>
    </location>
</feature>
<accession>A0A1G9JV73</accession>
<dbReference type="RefSeq" id="WP_093250500.1">
    <property type="nucleotide sequence ID" value="NZ_FNGP01000002.1"/>
</dbReference>
<evidence type="ECO:0000256" key="1">
    <source>
        <dbReference type="SAM" id="Phobius"/>
    </source>
</evidence>
<evidence type="ECO:0000313" key="2">
    <source>
        <dbReference type="EMBL" id="SDL41401.1"/>
    </source>
</evidence>
<dbReference type="EMBL" id="FNGP01000002">
    <property type="protein sequence ID" value="SDL41401.1"/>
    <property type="molecule type" value="Genomic_DNA"/>
</dbReference>